<evidence type="ECO:0000313" key="1">
    <source>
        <dbReference type="EMBL" id="GJE89649.1"/>
    </source>
</evidence>
<accession>A0A9P3LCJ7</accession>
<comment type="caution">
    <text evidence="1">The sequence shown here is derived from an EMBL/GenBank/DDBJ whole genome shotgun (WGS) entry which is preliminary data.</text>
</comment>
<name>A0A9P3LCJ7_9APHY</name>
<gene>
    <name evidence="1" type="ORF">PsYK624_057540</name>
</gene>
<protein>
    <submittedName>
        <fullName evidence="1">Uncharacterized protein</fullName>
    </submittedName>
</protein>
<dbReference type="AlphaFoldDB" id="A0A9P3LCJ7"/>
<keyword evidence="2" id="KW-1185">Reference proteome</keyword>
<evidence type="ECO:0000313" key="2">
    <source>
        <dbReference type="Proteomes" id="UP000703269"/>
    </source>
</evidence>
<dbReference type="Proteomes" id="UP000703269">
    <property type="component" value="Unassembled WGS sequence"/>
</dbReference>
<dbReference type="EMBL" id="BPQB01000013">
    <property type="protein sequence ID" value="GJE89649.1"/>
    <property type="molecule type" value="Genomic_DNA"/>
</dbReference>
<reference evidence="1 2" key="1">
    <citation type="submission" date="2021-08" db="EMBL/GenBank/DDBJ databases">
        <title>Draft Genome Sequence of Phanerochaete sordida strain YK-624.</title>
        <authorList>
            <person name="Mori T."/>
            <person name="Dohra H."/>
            <person name="Suzuki T."/>
            <person name="Kawagishi H."/>
            <person name="Hirai H."/>
        </authorList>
    </citation>
    <scope>NUCLEOTIDE SEQUENCE [LARGE SCALE GENOMIC DNA]</scope>
    <source>
        <strain evidence="1 2">YK-624</strain>
    </source>
</reference>
<organism evidence="1 2">
    <name type="scientific">Phanerochaete sordida</name>
    <dbReference type="NCBI Taxonomy" id="48140"/>
    <lineage>
        <taxon>Eukaryota</taxon>
        <taxon>Fungi</taxon>
        <taxon>Dikarya</taxon>
        <taxon>Basidiomycota</taxon>
        <taxon>Agaricomycotina</taxon>
        <taxon>Agaricomycetes</taxon>
        <taxon>Polyporales</taxon>
        <taxon>Phanerochaetaceae</taxon>
        <taxon>Phanerochaete</taxon>
    </lineage>
</organism>
<sequence length="117" mass="12781">MSEPSRKAPIALAYDGTGRVKGSGAISALPPNVSLREQQGQGNVNLTVLTNHRVRTRELACLQRGETAPSAAPGQHFKPRSTACRPSLSTARELTIAGIWYITMVAEVWRNRTRLRT</sequence>
<proteinExistence type="predicted"/>